<dbReference type="EMBL" id="CP146016">
    <property type="protein sequence ID" value="WWQ60453.1"/>
    <property type="molecule type" value="Genomic_DNA"/>
</dbReference>
<dbReference type="GeneID" id="89337830"/>
<gene>
    <name evidence="2" type="ORF">V6M85_13635</name>
</gene>
<name>A0AAX4L2Q8_9CREN</name>
<dbReference type="AlphaFoldDB" id="A0AAX4L2Q8"/>
<protein>
    <submittedName>
        <fullName evidence="2">Winged helix DNA-binding protein</fullName>
    </submittedName>
</protein>
<dbReference type="InterPro" id="IPR036388">
    <property type="entry name" value="WH-like_DNA-bd_sf"/>
</dbReference>
<dbReference type="CDD" id="cd00090">
    <property type="entry name" value="HTH_ARSR"/>
    <property type="match status" value="1"/>
</dbReference>
<keyword evidence="3" id="KW-1185">Reference proteome</keyword>
<dbReference type="InterPro" id="IPR001845">
    <property type="entry name" value="HTH_ArsR_DNA-bd_dom"/>
</dbReference>
<reference evidence="2 3" key="1">
    <citation type="submission" date="2024-02" db="EMBL/GenBank/DDBJ databases">
        <title>STSV induces naive adaptation in Sulfolobus.</title>
        <authorList>
            <person name="Xiang X."/>
            <person name="Song M."/>
        </authorList>
    </citation>
    <scope>NUCLEOTIDE SEQUENCE [LARGE SCALE GENOMIC DNA]</scope>
    <source>
        <strain evidence="2 3">RT2</strain>
    </source>
</reference>
<dbReference type="Proteomes" id="UP001432202">
    <property type="component" value="Chromosome"/>
</dbReference>
<dbReference type="PROSITE" id="PS50995">
    <property type="entry name" value="HTH_MARR_2"/>
    <property type="match status" value="1"/>
</dbReference>
<proteinExistence type="predicted"/>
<organism evidence="2 3">
    <name type="scientific">Sulfolobus tengchongensis</name>
    <dbReference type="NCBI Taxonomy" id="207809"/>
    <lineage>
        <taxon>Archaea</taxon>
        <taxon>Thermoproteota</taxon>
        <taxon>Thermoprotei</taxon>
        <taxon>Sulfolobales</taxon>
        <taxon>Sulfolobaceae</taxon>
        <taxon>Sulfolobus</taxon>
    </lineage>
</organism>
<dbReference type="SMART" id="SM00418">
    <property type="entry name" value="HTH_ARSR"/>
    <property type="match status" value="1"/>
</dbReference>
<sequence>MSFVLSEHAKRKVLTEVQERVLLVLSDEFLTVTQVIDLTKTNSSAVLKAINELKEMGLIEEEREKEFPRRRFVKLTEKGKIVAQYLKEIDKILNEQS</sequence>
<evidence type="ECO:0000313" key="2">
    <source>
        <dbReference type="EMBL" id="WWQ60453.1"/>
    </source>
</evidence>
<dbReference type="InterPro" id="IPR036390">
    <property type="entry name" value="WH_DNA-bd_sf"/>
</dbReference>
<dbReference type="RefSeq" id="WP_338601249.1">
    <property type="nucleotide sequence ID" value="NZ_CP146016.1"/>
</dbReference>
<dbReference type="InterPro" id="IPR000835">
    <property type="entry name" value="HTH_MarR-typ"/>
</dbReference>
<feature type="domain" description="HTH marR-type" evidence="1">
    <location>
        <begin position="1"/>
        <end position="97"/>
    </location>
</feature>
<evidence type="ECO:0000259" key="1">
    <source>
        <dbReference type="PROSITE" id="PS50995"/>
    </source>
</evidence>
<dbReference type="Pfam" id="PF13463">
    <property type="entry name" value="HTH_27"/>
    <property type="match status" value="1"/>
</dbReference>
<dbReference type="GO" id="GO:0003700">
    <property type="term" value="F:DNA-binding transcription factor activity"/>
    <property type="evidence" value="ECO:0007669"/>
    <property type="project" value="InterPro"/>
</dbReference>
<dbReference type="InterPro" id="IPR011991">
    <property type="entry name" value="ArsR-like_HTH"/>
</dbReference>
<evidence type="ECO:0000313" key="3">
    <source>
        <dbReference type="Proteomes" id="UP001432202"/>
    </source>
</evidence>
<dbReference type="Gene3D" id="1.10.10.10">
    <property type="entry name" value="Winged helix-like DNA-binding domain superfamily/Winged helix DNA-binding domain"/>
    <property type="match status" value="1"/>
</dbReference>
<dbReference type="GO" id="GO:0003677">
    <property type="term" value="F:DNA binding"/>
    <property type="evidence" value="ECO:0007669"/>
    <property type="project" value="UniProtKB-KW"/>
</dbReference>
<keyword evidence="2" id="KW-0238">DNA-binding</keyword>
<accession>A0AAX4L2Q8</accession>
<dbReference type="SUPFAM" id="SSF46785">
    <property type="entry name" value="Winged helix' DNA-binding domain"/>
    <property type="match status" value="1"/>
</dbReference>